<dbReference type="EMBL" id="WMBC01000001">
    <property type="protein sequence ID" value="MTD59938.1"/>
    <property type="molecule type" value="Genomic_DNA"/>
</dbReference>
<accession>A0A844GH32</accession>
<comment type="caution">
    <text evidence="1">The sequence shown here is derived from an EMBL/GenBank/DDBJ whole genome shotgun (WGS) entry which is preliminary data.</text>
</comment>
<dbReference type="AlphaFoldDB" id="A0A844GH32"/>
<dbReference type="Proteomes" id="UP000437824">
    <property type="component" value="Unassembled WGS sequence"/>
</dbReference>
<dbReference type="RefSeq" id="WP_154779535.1">
    <property type="nucleotide sequence ID" value="NZ_WMBC01000001.1"/>
</dbReference>
<protein>
    <submittedName>
        <fullName evidence="1">Uncharacterized protein</fullName>
    </submittedName>
</protein>
<evidence type="ECO:0000313" key="2">
    <source>
        <dbReference type="Proteomes" id="UP000437824"/>
    </source>
</evidence>
<sequence>MSVFIYAIVLILFALLAVGIGLLVLVCWALATAAGRYDCYLEKHSNKS</sequence>
<proteinExistence type="predicted"/>
<reference evidence="1 2" key="1">
    <citation type="submission" date="2019-11" db="EMBL/GenBank/DDBJ databases">
        <title>Draft genome sequence of Blautia luti DSM 14534T, isolated from human stool.</title>
        <authorList>
            <person name="Ortiz R."/>
            <person name="Melis-Arcos F."/>
            <person name="Covarrubias P."/>
            <person name="Cardenas J.P."/>
            <person name="Perez-Donoso J."/>
            <person name="Almonacid D."/>
        </authorList>
    </citation>
    <scope>NUCLEOTIDE SEQUENCE [LARGE SCALE GENOMIC DNA]</scope>
    <source>
        <strain evidence="1 2">DSM 14534</strain>
    </source>
</reference>
<evidence type="ECO:0000313" key="1">
    <source>
        <dbReference type="EMBL" id="MTD59938.1"/>
    </source>
</evidence>
<name>A0A844GH32_9FIRM</name>
<gene>
    <name evidence="1" type="ORF">GKZ57_01315</name>
</gene>
<organism evidence="1 2">
    <name type="scientific">Blautia luti DSM 14534 = JCM 17040</name>
    <dbReference type="NCBI Taxonomy" id="649762"/>
    <lineage>
        <taxon>Bacteria</taxon>
        <taxon>Bacillati</taxon>
        <taxon>Bacillota</taxon>
        <taxon>Clostridia</taxon>
        <taxon>Lachnospirales</taxon>
        <taxon>Lachnospiraceae</taxon>
        <taxon>Blautia</taxon>
    </lineage>
</organism>